<protein>
    <recommendedName>
        <fullName evidence="3">ubiquitinyl hydrolase 1</fullName>
        <ecNumber evidence="3">3.4.19.12</ecNumber>
    </recommendedName>
</protein>
<evidence type="ECO:0000256" key="1">
    <source>
        <dbReference type="ARBA" id="ARBA00000707"/>
    </source>
</evidence>
<evidence type="ECO:0000313" key="10">
    <source>
        <dbReference type="EMBL" id="SGZ49687.1"/>
    </source>
</evidence>
<feature type="region of interest" description="Disordered" evidence="8">
    <location>
        <begin position="244"/>
        <end position="279"/>
    </location>
</feature>
<evidence type="ECO:0000256" key="6">
    <source>
        <dbReference type="ARBA" id="ARBA00022801"/>
    </source>
</evidence>
<comment type="catalytic activity">
    <reaction evidence="1">
        <text>Thiol-dependent hydrolysis of ester, thioester, amide, peptide and isopeptide bonds formed by the C-terminal Gly of ubiquitin (a 76-residue protein attached to proteins as an intracellular targeting signal).</text>
        <dbReference type="EC" id="3.4.19.12"/>
    </reaction>
</comment>
<feature type="domain" description="USP" evidence="9">
    <location>
        <begin position="503"/>
        <end position="904"/>
    </location>
</feature>
<evidence type="ECO:0000256" key="4">
    <source>
        <dbReference type="ARBA" id="ARBA00022670"/>
    </source>
</evidence>
<dbReference type="Proteomes" id="UP000182334">
    <property type="component" value="Chromosome II"/>
</dbReference>
<dbReference type="EMBL" id="LT635757">
    <property type="protein sequence ID" value="SGZ49687.1"/>
    <property type="molecule type" value="Genomic_DNA"/>
</dbReference>
<dbReference type="AlphaFoldDB" id="A0A1L0BDI5"/>
<dbReference type="EC" id="3.4.19.12" evidence="3"/>
<dbReference type="PROSITE" id="PS00973">
    <property type="entry name" value="USP_2"/>
    <property type="match status" value="1"/>
</dbReference>
<dbReference type="InterPro" id="IPR038765">
    <property type="entry name" value="Papain-like_cys_pep_sf"/>
</dbReference>
<keyword evidence="11" id="KW-1185">Reference proteome</keyword>
<evidence type="ECO:0000256" key="5">
    <source>
        <dbReference type="ARBA" id="ARBA00022786"/>
    </source>
</evidence>
<dbReference type="OrthoDB" id="292964at2759"/>
<dbReference type="Gene3D" id="3.90.70.10">
    <property type="entry name" value="Cysteine proteinases"/>
    <property type="match status" value="1"/>
</dbReference>
<dbReference type="InterPro" id="IPR018200">
    <property type="entry name" value="USP_CS"/>
</dbReference>
<evidence type="ECO:0000256" key="7">
    <source>
        <dbReference type="ARBA" id="ARBA00022807"/>
    </source>
</evidence>
<evidence type="ECO:0000256" key="3">
    <source>
        <dbReference type="ARBA" id="ARBA00012759"/>
    </source>
</evidence>
<gene>
    <name evidence="10" type="ORF">SAMEA4029010_CIC11G00000005138</name>
</gene>
<dbReference type="SUPFAM" id="SSF54001">
    <property type="entry name" value="Cysteine proteinases"/>
    <property type="match status" value="1"/>
</dbReference>
<dbReference type="InterPro" id="IPR028889">
    <property type="entry name" value="USP"/>
</dbReference>
<evidence type="ECO:0000259" key="9">
    <source>
        <dbReference type="PROSITE" id="PS50235"/>
    </source>
</evidence>
<dbReference type="PANTHER" id="PTHR21646">
    <property type="entry name" value="UBIQUITIN CARBOXYL-TERMINAL HYDROLASE"/>
    <property type="match status" value="1"/>
</dbReference>
<dbReference type="GO" id="GO:0006508">
    <property type="term" value="P:proteolysis"/>
    <property type="evidence" value="ECO:0007669"/>
    <property type="project" value="UniProtKB-KW"/>
</dbReference>
<name>A0A1L0BDI5_9ASCO</name>
<dbReference type="InterPro" id="IPR001394">
    <property type="entry name" value="Peptidase_C19_UCH"/>
</dbReference>
<dbReference type="PANTHER" id="PTHR21646:SF24">
    <property type="entry name" value="UBIQUITIN CARBOXYL-TERMINAL HYDROLASE"/>
    <property type="match status" value="1"/>
</dbReference>
<proteinExistence type="inferred from homology"/>
<comment type="similarity">
    <text evidence="2">Belongs to the peptidase C19 family.</text>
</comment>
<evidence type="ECO:0000256" key="8">
    <source>
        <dbReference type="SAM" id="MobiDB-lite"/>
    </source>
</evidence>
<dbReference type="Pfam" id="PF00443">
    <property type="entry name" value="UCH"/>
    <property type="match status" value="1"/>
</dbReference>
<reference evidence="10 11" key="1">
    <citation type="submission" date="2016-10" db="EMBL/GenBank/DDBJ databases">
        <authorList>
            <person name="de Groot N.N."/>
        </authorList>
    </citation>
    <scope>NUCLEOTIDE SEQUENCE [LARGE SCALE GENOMIC DNA]</scope>
    <source>
        <strain evidence="10 11">CBS 141442</strain>
    </source>
</reference>
<dbReference type="InterPro" id="IPR050185">
    <property type="entry name" value="Ub_carboxyl-term_hydrolase"/>
</dbReference>
<keyword evidence="4" id="KW-0645">Protease</keyword>
<dbReference type="GO" id="GO:0016579">
    <property type="term" value="P:protein deubiquitination"/>
    <property type="evidence" value="ECO:0007669"/>
    <property type="project" value="InterPro"/>
</dbReference>
<keyword evidence="6" id="KW-0378">Hydrolase</keyword>
<evidence type="ECO:0000313" key="11">
    <source>
        <dbReference type="Proteomes" id="UP000182334"/>
    </source>
</evidence>
<dbReference type="GO" id="GO:0004843">
    <property type="term" value="F:cysteine-type deubiquitinase activity"/>
    <property type="evidence" value="ECO:0007669"/>
    <property type="project" value="UniProtKB-EC"/>
</dbReference>
<dbReference type="PROSITE" id="PS50235">
    <property type="entry name" value="USP_3"/>
    <property type="match status" value="1"/>
</dbReference>
<feature type="region of interest" description="Disordered" evidence="8">
    <location>
        <begin position="747"/>
        <end position="770"/>
    </location>
</feature>
<keyword evidence="7" id="KW-0788">Thiol protease</keyword>
<feature type="compositionally biased region" description="Low complexity" evidence="8">
    <location>
        <begin position="756"/>
        <end position="770"/>
    </location>
</feature>
<organism evidence="10 11">
    <name type="scientific">Sungouiella intermedia</name>
    <dbReference type="NCBI Taxonomy" id="45354"/>
    <lineage>
        <taxon>Eukaryota</taxon>
        <taxon>Fungi</taxon>
        <taxon>Dikarya</taxon>
        <taxon>Ascomycota</taxon>
        <taxon>Saccharomycotina</taxon>
        <taxon>Pichiomycetes</taxon>
        <taxon>Metschnikowiaceae</taxon>
        <taxon>Sungouiella</taxon>
    </lineage>
</organism>
<dbReference type="STRING" id="45354.A0A1L0BDI5"/>
<keyword evidence="5" id="KW-0833">Ubl conjugation pathway</keyword>
<evidence type="ECO:0000256" key="2">
    <source>
        <dbReference type="ARBA" id="ARBA00009085"/>
    </source>
</evidence>
<accession>A0A1L0BDI5</accession>
<sequence length="904" mass="101191">MPVLQNIGQTTKAPASQYVLSTASSSPTRRPPPGVVAESMTAKDQCLKIISHEFRALQLDPLLAKMSVFDLIDHCAALFEELTQHLASERGFCSYVRSFLIFNYFVNTFIMVHFNGFAKFMENLHQDFIIYLNLYNFFRRDDILGPNAFDVDLAELRQWIIQYLTSKDLLSFDVDLLFGWLNEYIDYLKHKDDDSSDADLVETNLKSHSDYYKTDGSKLYSLSLHLKGPNDSLDGSLEDDDDMFNFNSRFPDVSPSLSPSKDPPYPVEDPGTTKKEMPPYPLNSAVETSKRPLAIPPAVVVPRVSPINASGNGTGPRNPGQVSYNSSQSFVSVSSSLQLTAREPPLPPPHQVPSSSLLTYSAPYGNNFQADGQLDPHTRHPIYANRSDGHGVALAAQNNGHGNGQGPYLQRPAPNVNGNPYANYYRQLALLPYGQYTNGQPMINGQPVINVQPISNGQPVINNQPPMLAQPVVNGHMIPSGHVPFTGSVQNLKSSWMRDHCVCGLKNMGSSCYINSVTQVFFGLGRINYLFDANSELSQRLRSLHKKPKLVDSVANLLSTFNGNGGANIAPTKFLRVLSSLKPDFNIPFEQQDAQEFLLFMIDRLHEELAKKPVGDFVDYISKWKITVNPKERDEYLKWYHQLLQHEGESPINDLCQGHVQSKLSCNTCGHKSISYSPFSILSLPIPNANSRGVDLTDCLRYYTQDEVLSGENAWRCPKCNKDSDSNEDKENPMDVVFQPKRGMFKFSKRSKSPAKKTPSSSAKSSVNSPAPTAISIKQLSFIKLPPVLFIHLSRFSMFNLTDKLHTDITYPLRLKFNHQTHDIVYNLTGLINHYGNLKSGHYTSLVNKASVHGKGPVDPLQSPAWCYFDDDHIRINVPHGDVNSNDSNKLRSRDVYVLCYERI</sequence>